<protein>
    <submittedName>
        <fullName evidence="2">Uncharacterized protein</fullName>
    </submittedName>
</protein>
<dbReference type="AlphaFoldDB" id="A0A4D5RYH8"/>
<organism evidence="2">
    <name type="scientific">Ixodes scapularis</name>
    <name type="common">Black-legged tick</name>
    <name type="synonym">Deer tick</name>
    <dbReference type="NCBI Taxonomy" id="6945"/>
    <lineage>
        <taxon>Eukaryota</taxon>
        <taxon>Metazoa</taxon>
        <taxon>Ecdysozoa</taxon>
        <taxon>Arthropoda</taxon>
        <taxon>Chelicerata</taxon>
        <taxon>Arachnida</taxon>
        <taxon>Acari</taxon>
        <taxon>Parasitiformes</taxon>
        <taxon>Ixodida</taxon>
        <taxon>Ixodoidea</taxon>
        <taxon>Ixodidae</taxon>
        <taxon>Ixodinae</taxon>
        <taxon>Ixodes</taxon>
    </lineage>
</organism>
<keyword evidence="1" id="KW-1133">Transmembrane helix</keyword>
<evidence type="ECO:0000256" key="1">
    <source>
        <dbReference type="SAM" id="Phobius"/>
    </source>
</evidence>
<keyword evidence="1" id="KW-0812">Transmembrane</keyword>
<reference evidence="2" key="1">
    <citation type="submission" date="2019-04" db="EMBL/GenBank/DDBJ databases">
        <title>An insight into the mialome of Ixodes scapularis.</title>
        <authorList>
            <person name="Ribeiro J.M."/>
            <person name="Mather T.N."/>
            <person name="Karim S."/>
        </authorList>
    </citation>
    <scope>NUCLEOTIDE SEQUENCE</scope>
</reference>
<name>A0A4D5RYH8_IXOSC</name>
<keyword evidence="1" id="KW-0472">Membrane</keyword>
<sequence length="85" mass="9262">MCIPVSLSLMVFCRIPTLPHACLACLAANEQNGRPGRYAQDTGSLKHKGSHFVETAQALLLVGSFFLLRCIVLFGIWSIKRGGET</sequence>
<feature type="transmembrane region" description="Helical" evidence="1">
    <location>
        <begin position="58"/>
        <end position="79"/>
    </location>
</feature>
<dbReference type="EMBL" id="GHJT01008064">
    <property type="protein sequence ID" value="MOY42035.1"/>
    <property type="molecule type" value="Transcribed_RNA"/>
</dbReference>
<proteinExistence type="predicted"/>
<accession>A0A4D5RYH8</accession>
<evidence type="ECO:0000313" key="2">
    <source>
        <dbReference type="EMBL" id="MOY42035.1"/>
    </source>
</evidence>